<feature type="region of interest" description="Disordered" evidence="5">
    <location>
        <begin position="66"/>
        <end position="97"/>
    </location>
</feature>
<dbReference type="Pfam" id="PF22936">
    <property type="entry name" value="Pol_BBD"/>
    <property type="match status" value="1"/>
</dbReference>
<evidence type="ECO:0000259" key="7">
    <source>
        <dbReference type="Pfam" id="PF22936"/>
    </source>
</evidence>
<feature type="domain" description="Retrovirus-related Pol polyprotein from transposon TNT 1-94-like beta-barrel" evidence="7">
    <location>
        <begin position="159"/>
        <end position="230"/>
    </location>
</feature>
<evidence type="ECO:0000313" key="10">
    <source>
        <dbReference type="Proteomes" id="UP001231189"/>
    </source>
</evidence>
<sequence length="652" mass="72974">MKMNSLQEEALKEHFRVNKAKEVQVFDITHPHPDHEDEVNRLKAKIDRLQIQAKYLEGVIEAKDGANEGSCNEAGVASKPKRKRRRRTKKKKNKENMRINHEEDYSHSWRGGVPDSTTKGFAGSNNPSHVLFVDYYGHIRARFIGPQEDNDYASGGAKWVVDSGATSHMTGSKEIVVDLEPSHSTVSYGDNTSSKVLGLGKVVVTPDISLVNVLLVETLGYNLLSIHQIARLEKTPYEILTGDKPNVSYFKVFGCKCYVLVKDTRLSKFDSRAQEGIFVGYATDSHAYRVFNKSNGRVVESCDVTFDEDDRSLEERSASCEKGDAIPPNAIGRMGVGICRPQELPSMSTGEGPSSTQVEPSTPQGQTSCIDQNKQANLYNNLKSNINNNNQVQAHYLYNLKFNLNLYNNLKSTTIDTSLTKGQASSSSPNGSGTISMDTPIPNNPESSGAHDDDDAPYNNNEGQGEDLNHDEGQEDSQEPIPMADTRREDPTSRHLRLKSHSLHNVIGDRKSKVTTRRQLANFCEHHAFVSMVEPLKVIDALGDPDWLIAMQEELNNFKRNDVWTLMKRPDHCRNVIDTKWVFKNKQDEHGIVIRNKTRLVAQGYSQVEAWTLVKHLHPLQGSSPSVHPYPFGLCRSSWFQATTNGCQECFS</sequence>
<feature type="region of interest" description="Disordered" evidence="5">
    <location>
        <begin position="342"/>
        <end position="369"/>
    </location>
</feature>
<feature type="compositionally biased region" description="Low complexity" evidence="5">
    <location>
        <begin position="422"/>
        <end position="436"/>
    </location>
</feature>
<evidence type="ECO:0000259" key="6">
    <source>
        <dbReference type="Pfam" id="PF07727"/>
    </source>
</evidence>
<evidence type="ECO:0000256" key="4">
    <source>
        <dbReference type="SAM" id="Coils"/>
    </source>
</evidence>
<gene>
    <name evidence="9" type="ORF">QYE76_017556</name>
</gene>
<dbReference type="InterPro" id="IPR054722">
    <property type="entry name" value="PolX-like_BBD"/>
</dbReference>
<evidence type="ECO:0000256" key="3">
    <source>
        <dbReference type="ARBA" id="ARBA00022801"/>
    </source>
</evidence>
<feature type="domain" description="Reverse transcriptase Ty1/copia-type" evidence="6">
    <location>
        <begin position="561"/>
        <end position="611"/>
    </location>
</feature>
<feature type="region of interest" description="Disordered" evidence="5">
    <location>
        <begin position="419"/>
        <end position="501"/>
    </location>
</feature>
<protein>
    <recommendedName>
        <fullName evidence="11">Reverse transcriptase Ty1/copia-type domain-containing protein</fullName>
    </recommendedName>
</protein>
<dbReference type="Pfam" id="PF25597">
    <property type="entry name" value="SH3_retrovirus"/>
    <property type="match status" value="1"/>
</dbReference>
<keyword evidence="4" id="KW-0175">Coiled coil</keyword>
<feature type="coiled-coil region" evidence="4">
    <location>
        <begin position="32"/>
        <end position="59"/>
    </location>
</feature>
<proteinExistence type="predicted"/>
<name>A0AAD8Q9L8_LOLMU</name>
<dbReference type="Pfam" id="PF07727">
    <property type="entry name" value="RVT_2"/>
    <property type="match status" value="1"/>
</dbReference>
<dbReference type="GO" id="GO:0046872">
    <property type="term" value="F:metal ion binding"/>
    <property type="evidence" value="ECO:0007669"/>
    <property type="project" value="UniProtKB-KW"/>
</dbReference>
<keyword evidence="10" id="KW-1185">Reference proteome</keyword>
<feature type="compositionally biased region" description="Polar residues" evidence="5">
    <location>
        <begin position="345"/>
        <end position="369"/>
    </location>
</feature>
<feature type="compositionally biased region" description="Basic residues" evidence="5">
    <location>
        <begin position="79"/>
        <end position="93"/>
    </location>
</feature>
<dbReference type="Proteomes" id="UP001231189">
    <property type="component" value="Unassembled WGS sequence"/>
</dbReference>
<keyword evidence="3" id="KW-0378">Hydrolase</keyword>
<organism evidence="9 10">
    <name type="scientific">Lolium multiflorum</name>
    <name type="common">Italian ryegrass</name>
    <name type="synonym">Lolium perenne subsp. multiflorum</name>
    <dbReference type="NCBI Taxonomy" id="4521"/>
    <lineage>
        <taxon>Eukaryota</taxon>
        <taxon>Viridiplantae</taxon>
        <taxon>Streptophyta</taxon>
        <taxon>Embryophyta</taxon>
        <taxon>Tracheophyta</taxon>
        <taxon>Spermatophyta</taxon>
        <taxon>Magnoliopsida</taxon>
        <taxon>Liliopsida</taxon>
        <taxon>Poales</taxon>
        <taxon>Poaceae</taxon>
        <taxon>BOP clade</taxon>
        <taxon>Pooideae</taxon>
        <taxon>Poodae</taxon>
        <taxon>Poeae</taxon>
        <taxon>Poeae Chloroplast Group 2 (Poeae type)</taxon>
        <taxon>Loliodinae</taxon>
        <taxon>Loliinae</taxon>
        <taxon>Lolium</taxon>
    </lineage>
</organism>
<evidence type="ECO:0008006" key="11">
    <source>
        <dbReference type="Google" id="ProtNLM"/>
    </source>
</evidence>
<evidence type="ECO:0000259" key="8">
    <source>
        <dbReference type="Pfam" id="PF25597"/>
    </source>
</evidence>
<dbReference type="AlphaFoldDB" id="A0AAD8Q9L8"/>
<evidence type="ECO:0000313" key="9">
    <source>
        <dbReference type="EMBL" id="KAK1598134.1"/>
    </source>
</evidence>
<evidence type="ECO:0000256" key="5">
    <source>
        <dbReference type="SAM" id="MobiDB-lite"/>
    </source>
</evidence>
<accession>A0AAD8Q9L8</accession>
<comment type="caution">
    <text evidence="9">The sequence shown here is derived from an EMBL/GenBank/DDBJ whole genome shotgun (WGS) entry which is preliminary data.</text>
</comment>
<dbReference type="EMBL" id="JAUUTY010000613">
    <property type="protein sequence ID" value="KAK1598134.1"/>
    <property type="molecule type" value="Genomic_DNA"/>
</dbReference>
<evidence type="ECO:0000256" key="1">
    <source>
        <dbReference type="ARBA" id="ARBA00022670"/>
    </source>
</evidence>
<dbReference type="GO" id="GO:0008233">
    <property type="term" value="F:peptidase activity"/>
    <property type="evidence" value="ECO:0007669"/>
    <property type="project" value="UniProtKB-KW"/>
</dbReference>
<evidence type="ECO:0000256" key="2">
    <source>
        <dbReference type="ARBA" id="ARBA00022723"/>
    </source>
</evidence>
<dbReference type="PANTHER" id="PTHR42648:SF21">
    <property type="entry name" value="CYSTEINE-RICH RLK (RECEPTOR-LIKE PROTEIN KINASE) 8"/>
    <property type="match status" value="1"/>
</dbReference>
<keyword evidence="1" id="KW-0645">Protease</keyword>
<dbReference type="PANTHER" id="PTHR42648">
    <property type="entry name" value="TRANSPOSASE, PUTATIVE-RELATED"/>
    <property type="match status" value="1"/>
</dbReference>
<dbReference type="InterPro" id="IPR013103">
    <property type="entry name" value="RVT_2"/>
</dbReference>
<dbReference type="InterPro" id="IPR057670">
    <property type="entry name" value="SH3_retrovirus"/>
</dbReference>
<keyword evidence="2" id="KW-0479">Metal-binding</keyword>
<dbReference type="InterPro" id="IPR039537">
    <property type="entry name" value="Retrotran_Ty1/copia-like"/>
</dbReference>
<feature type="domain" description="Retroviral polymerase SH3-like" evidence="8">
    <location>
        <begin position="255"/>
        <end position="310"/>
    </location>
</feature>
<dbReference type="GO" id="GO:0006508">
    <property type="term" value="P:proteolysis"/>
    <property type="evidence" value="ECO:0007669"/>
    <property type="project" value="UniProtKB-KW"/>
</dbReference>
<reference evidence="9" key="1">
    <citation type="submission" date="2023-07" db="EMBL/GenBank/DDBJ databases">
        <title>A chromosome-level genome assembly of Lolium multiflorum.</title>
        <authorList>
            <person name="Chen Y."/>
            <person name="Copetti D."/>
            <person name="Kolliker R."/>
            <person name="Studer B."/>
        </authorList>
    </citation>
    <scope>NUCLEOTIDE SEQUENCE</scope>
    <source>
        <strain evidence="9">02402/16</strain>
        <tissue evidence="9">Leaf</tissue>
    </source>
</reference>